<accession>A0A7E5A0Z1</accession>
<name>A0A7E5A0Z1_PANRE</name>
<reference evidence="1" key="1">
    <citation type="journal article" date="2013" name="Genetics">
        <title>The draft genome and transcriptome of Panagrellus redivivus are shaped by the harsh demands of a free-living lifestyle.</title>
        <authorList>
            <person name="Srinivasan J."/>
            <person name="Dillman A.R."/>
            <person name="Macchietto M.G."/>
            <person name="Heikkinen L."/>
            <person name="Lakso M."/>
            <person name="Fracchia K.M."/>
            <person name="Antoshechkin I."/>
            <person name="Mortazavi A."/>
            <person name="Wong G."/>
            <person name="Sternberg P.W."/>
        </authorList>
    </citation>
    <scope>NUCLEOTIDE SEQUENCE [LARGE SCALE GENOMIC DNA]</scope>
    <source>
        <strain evidence="1">MT8872</strain>
    </source>
</reference>
<dbReference type="Gene3D" id="2.170.150.20">
    <property type="entry name" value="Peptide methionine sulfoxide reductase"/>
    <property type="match status" value="1"/>
</dbReference>
<protein>
    <submittedName>
        <fullName evidence="2">Protein cereblon</fullName>
    </submittedName>
</protein>
<evidence type="ECO:0000313" key="1">
    <source>
        <dbReference type="Proteomes" id="UP000492821"/>
    </source>
</evidence>
<evidence type="ECO:0000313" key="2">
    <source>
        <dbReference type="WBParaSite" id="Pan_g7141.t1"/>
    </source>
</evidence>
<proteinExistence type="predicted"/>
<sequence length="377" mass="43407">MIADPPFIECFDPPADENPTVSTERIFAAAGHNYIYPLENHPGKINTRWHLRDRTVLKLPTIVSKDLLIFPGRIMPFIAVNDLTAERFFDVHVERRVGDASQLALFFRRNQSGPPEAGALIKLLPHAYQRKSGRLVAKFEVTQILYIEGIRLPDYPVTQRMAYVPELEVKTKVDPCLYVNQYYRRYPAPPTQYQLTMSADRLAKRVAEYFRTIHMPEVMIEQFTYSNDLTSVSFHLAEFALMSTEEMLTAYHAATPEGRIAYILDLIKRYETTECSNCNERFNLMDKVRVYSAAGIRPYFGNPHGYYIRALLVDVPAGNNINDTDSFFADYKWGYLTCNCTTFRGWSFCSDKVQPSYFSAVVERTIKIIRKPIPSDL</sequence>
<organism evidence="1 2">
    <name type="scientific">Panagrellus redivivus</name>
    <name type="common">Microworm</name>
    <dbReference type="NCBI Taxonomy" id="6233"/>
    <lineage>
        <taxon>Eukaryota</taxon>
        <taxon>Metazoa</taxon>
        <taxon>Ecdysozoa</taxon>
        <taxon>Nematoda</taxon>
        <taxon>Chromadorea</taxon>
        <taxon>Rhabditida</taxon>
        <taxon>Tylenchina</taxon>
        <taxon>Panagrolaimomorpha</taxon>
        <taxon>Panagrolaimoidea</taxon>
        <taxon>Panagrolaimidae</taxon>
        <taxon>Panagrellus</taxon>
    </lineage>
</organism>
<dbReference type="WBParaSite" id="Pan_g7141.t1">
    <property type="protein sequence ID" value="Pan_g7141.t1"/>
    <property type="gene ID" value="Pan_g7141"/>
</dbReference>
<keyword evidence="1" id="KW-1185">Reference proteome</keyword>
<dbReference type="Proteomes" id="UP000492821">
    <property type="component" value="Unassembled WGS sequence"/>
</dbReference>
<dbReference type="AlphaFoldDB" id="A0A7E5A0Z1"/>
<reference evidence="2" key="2">
    <citation type="submission" date="2020-10" db="UniProtKB">
        <authorList>
            <consortium name="WormBaseParasite"/>
        </authorList>
    </citation>
    <scope>IDENTIFICATION</scope>
</reference>